<dbReference type="InterPro" id="IPR006860">
    <property type="entry name" value="FecR"/>
</dbReference>
<dbReference type="EMBL" id="CZBI01000001">
    <property type="protein sequence ID" value="CUP42574.1"/>
    <property type="molecule type" value="Genomic_DNA"/>
</dbReference>
<dbReference type="AlphaFoldDB" id="A0A174N1J5"/>
<keyword evidence="1" id="KW-1133">Transmembrane helix</keyword>
<sequence>MNAKEFVEIVKKMFSKGLTPSERIKLADEGPVSRLLLRQWDRFFGTSIENQKVEEEIWTNITNVCWNHQPAKKKSGNYTLTFRVLTVAACILLAVGAWYLVNSKSSFETIVLGPTNERMVYTLPDSSVVWLAAGSTLSYQEFFRDERKVILEGEGSFDIRKTVRSTPFRVYFKDAVVEVKGTEFNIKSGDKVAEILLFTGKINFQVEGQEVVELKPSQRIIYHHDTKKIESEILDIEGYNWRTEEYNFTDKPLGELINLINIKYQTKVRFGNRKNINNLFTGTIRKDEELERVLRKICISFNLNTKQENDTIVLY</sequence>
<organism evidence="4 5">
    <name type="scientific">Bacteroides thetaiotaomicron</name>
    <dbReference type="NCBI Taxonomy" id="818"/>
    <lineage>
        <taxon>Bacteria</taxon>
        <taxon>Pseudomonadati</taxon>
        <taxon>Bacteroidota</taxon>
        <taxon>Bacteroidia</taxon>
        <taxon>Bacteroidales</taxon>
        <taxon>Bacteroidaceae</taxon>
        <taxon>Bacteroides</taxon>
    </lineage>
</organism>
<name>A0A174N1J5_BACT4</name>
<protein>
    <submittedName>
        <fullName evidence="4">Anti-sigma factor</fullName>
    </submittedName>
</protein>
<proteinExistence type="predicted"/>
<dbReference type="Gene3D" id="2.60.120.1440">
    <property type="match status" value="1"/>
</dbReference>
<evidence type="ECO:0000259" key="3">
    <source>
        <dbReference type="Pfam" id="PF16344"/>
    </source>
</evidence>
<evidence type="ECO:0000259" key="2">
    <source>
        <dbReference type="Pfam" id="PF04773"/>
    </source>
</evidence>
<dbReference type="RefSeq" id="WP_055217001.1">
    <property type="nucleotide sequence ID" value="NZ_CZBI01000001.1"/>
</dbReference>
<evidence type="ECO:0000256" key="1">
    <source>
        <dbReference type="SAM" id="Phobius"/>
    </source>
</evidence>
<keyword evidence="1" id="KW-0472">Membrane</keyword>
<accession>A0A174N1J5</accession>
<dbReference type="PIRSF" id="PIRSF018266">
    <property type="entry name" value="FecR"/>
    <property type="match status" value="1"/>
</dbReference>
<evidence type="ECO:0000313" key="4">
    <source>
        <dbReference type="EMBL" id="CUP42574.1"/>
    </source>
</evidence>
<evidence type="ECO:0000313" key="5">
    <source>
        <dbReference type="Proteomes" id="UP000095541"/>
    </source>
</evidence>
<feature type="domain" description="Protein FecR C-terminal" evidence="3">
    <location>
        <begin position="246"/>
        <end position="313"/>
    </location>
</feature>
<dbReference type="Pfam" id="PF04773">
    <property type="entry name" value="FecR"/>
    <property type="match status" value="1"/>
</dbReference>
<dbReference type="PANTHER" id="PTHR30273:SF2">
    <property type="entry name" value="PROTEIN FECR"/>
    <property type="match status" value="1"/>
</dbReference>
<dbReference type="InterPro" id="IPR012373">
    <property type="entry name" value="Ferrdict_sens_TM"/>
</dbReference>
<dbReference type="Pfam" id="PF16344">
    <property type="entry name" value="FecR_C"/>
    <property type="match status" value="1"/>
</dbReference>
<dbReference type="PANTHER" id="PTHR30273">
    <property type="entry name" value="PERIPLASMIC SIGNAL SENSOR AND SIGMA FACTOR ACTIVATOR FECR-RELATED"/>
    <property type="match status" value="1"/>
</dbReference>
<feature type="transmembrane region" description="Helical" evidence="1">
    <location>
        <begin position="80"/>
        <end position="101"/>
    </location>
</feature>
<dbReference type="InterPro" id="IPR032508">
    <property type="entry name" value="FecR_C"/>
</dbReference>
<keyword evidence="1" id="KW-0812">Transmembrane</keyword>
<dbReference type="GO" id="GO:0016989">
    <property type="term" value="F:sigma factor antagonist activity"/>
    <property type="evidence" value="ECO:0007669"/>
    <property type="project" value="TreeGrafter"/>
</dbReference>
<feature type="domain" description="FecR protein" evidence="2">
    <location>
        <begin position="115"/>
        <end position="202"/>
    </location>
</feature>
<gene>
    <name evidence="4" type="ORF">ERS852557_00551</name>
</gene>
<dbReference type="Gene3D" id="3.55.50.30">
    <property type="match status" value="1"/>
</dbReference>
<reference evidence="4 5" key="1">
    <citation type="submission" date="2015-09" db="EMBL/GenBank/DDBJ databases">
        <authorList>
            <consortium name="Pathogen Informatics"/>
        </authorList>
    </citation>
    <scope>NUCLEOTIDE SEQUENCE [LARGE SCALE GENOMIC DNA]</scope>
    <source>
        <strain evidence="4 5">2789STDY5834945</strain>
    </source>
</reference>
<dbReference type="Proteomes" id="UP000095541">
    <property type="component" value="Unassembled WGS sequence"/>
</dbReference>